<dbReference type="AlphaFoldDB" id="A0A061QY60"/>
<organism evidence="2">
    <name type="scientific">Tetraselmis sp. GSL018</name>
    <dbReference type="NCBI Taxonomy" id="582737"/>
    <lineage>
        <taxon>Eukaryota</taxon>
        <taxon>Viridiplantae</taxon>
        <taxon>Chlorophyta</taxon>
        <taxon>core chlorophytes</taxon>
        <taxon>Chlorodendrophyceae</taxon>
        <taxon>Chlorodendrales</taxon>
        <taxon>Chlorodendraceae</taxon>
        <taxon>Tetraselmis</taxon>
    </lineage>
</organism>
<evidence type="ECO:0000313" key="2">
    <source>
        <dbReference type="EMBL" id="JAC63405.1"/>
    </source>
</evidence>
<gene>
    <name evidence="2" type="ORF">TSPGSL018_20762</name>
</gene>
<feature type="region of interest" description="Disordered" evidence="1">
    <location>
        <begin position="1"/>
        <end position="34"/>
    </location>
</feature>
<dbReference type="EMBL" id="GBEZ01023487">
    <property type="protein sequence ID" value="JAC63405.1"/>
    <property type="molecule type" value="Transcribed_RNA"/>
</dbReference>
<name>A0A061QY60_9CHLO</name>
<proteinExistence type="predicted"/>
<sequence>ISAPNKLIVSLIPDSHPKRKKTNQDQAGRGRWPP</sequence>
<accession>A0A061QY60</accession>
<evidence type="ECO:0000256" key="1">
    <source>
        <dbReference type="SAM" id="MobiDB-lite"/>
    </source>
</evidence>
<reference evidence="2" key="1">
    <citation type="submission" date="2014-05" db="EMBL/GenBank/DDBJ databases">
        <title>The transcriptome of the halophilic microalga Tetraselmis sp. GSL018 isolated from the Great Salt Lake, Utah.</title>
        <authorList>
            <person name="Jinkerson R.E."/>
            <person name="D'Adamo S."/>
            <person name="Posewitz M.C."/>
        </authorList>
    </citation>
    <scope>NUCLEOTIDE SEQUENCE</scope>
    <source>
        <strain evidence="2">GSL018</strain>
    </source>
</reference>
<protein>
    <submittedName>
        <fullName evidence="2">Uncharacterized protein</fullName>
    </submittedName>
</protein>
<feature type="non-terminal residue" evidence="2">
    <location>
        <position position="1"/>
    </location>
</feature>